<name>A0A0E0MVP7_ORYRU</name>
<keyword evidence="5 9" id="KW-1133">Transmembrane helix</keyword>
<feature type="transmembrane region" description="Helical" evidence="9">
    <location>
        <begin position="405"/>
        <end position="424"/>
    </location>
</feature>
<dbReference type="Proteomes" id="UP000008022">
    <property type="component" value="Unassembled WGS sequence"/>
</dbReference>
<evidence type="ECO:0000259" key="10">
    <source>
        <dbReference type="PROSITE" id="PS50850"/>
    </source>
</evidence>
<dbReference type="GO" id="GO:0015293">
    <property type="term" value="F:symporter activity"/>
    <property type="evidence" value="ECO:0007669"/>
    <property type="project" value="UniProtKB-KW"/>
</dbReference>
<dbReference type="STRING" id="4529.A0A0E0MVP7"/>
<evidence type="ECO:0000256" key="2">
    <source>
        <dbReference type="ARBA" id="ARBA00022592"/>
    </source>
</evidence>
<proteinExistence type="inferred from homology"/>
<feature type="transmembrane region" description="Helical" evidence="9">
    <location>
        <begin position="557"/>
        <end position="578"/>
    </location>
</feature>
<evidence type="ECO:0000256" key="8">
    <source>
        <dbReference type="ARBA" id="ARBA00044504"/>
    </source>
</evidence>
<keyword evidence="2" id="KW-0592">Phosphate transport</keyword>
<dbReference type="InterPro" id="IPR020846">
    <property type="entry name" value="MFS_dom"/>
</dbReference>
<organism evidence="11 12">
    <name type="scientific">Oryza rufipogon</name>
    <name type="common">Brownbeard rice</name>
    <name type="synonym">Asian wild rice</name>
    <dbReference type="NCBI Taxonomy" id="4529"/>
    <lineage>
        <taxon>Eukaryota</taxon>
        <taxon>Viridiplantae</taxon>
        <taxon>Streptophyta</taxon>
        <taxon>Embryophyta</taxon>
        <taxon>Tracheophyta</taxon>
        <taxon>Spermatophyta</taxon>
        <taxon>Magnoliopsida</taxon>
        <taxon>Liliopsida</taxon>
        <taxon>Poales</taxon>
        <taxon>Poaceae</taxon>
        <taxon>BOP clade</taxon>
        <taxon>Oryzoideae</taxon>
        <taxon>Oryzeae</taxon>
        <taxon>Oryzinae</taxon>
        <taxon>Oryza</taxon>
    </lineage>
</organism>
<sequence length="702" mass="73694">MGEVATTTLLLTSHEAKPAKAPSIHDAIEVYIGATGARQLLKAMLLAFAWAFDAQQVFMSVFTDAEPPWHCTGVVDAVAAAAGDSGSSCSSPATSASPCALPPGTWEWDRLAKTSVVSDWALNCSGGGPALVSLPASSFFTGNLVVVLPYSLICAPMCDCGCESPATTTPLLTSHEAEPSIDDVIEAYIGATGARQLLKAMLLAFAWAFDAQQVFMSVFTDAEPPWHCTGVVDAAAAAAADSGSSCSPPAASASPCALPPGTWEWDRPAETSVVSDWALNCGPALVSLPASSFFAGNLAGGFLLATLADTHLGRRKMLLLSLVTMSVAAALTAFSPNVWVYSALRFVSGFGRSMVGTSAMVLSTELDGKRWRNTVSAAGFVFFSVGFVSLPALAYTFREASWRNMYVWTSLPSLCYAVLLYLLVQESPRWLLVRGRKQEAIEAVRQIASLNGGGGGITTSSFSMLDACAVELGDGGEGMFATLHSIWERRWALRRLAAITAASFGVGMVYYGMPLNVGSLSPSNLYLSVAYNAVAELPSSILAWLLMGRWFNRRGSVVALTTASGLCSLAACVPAVVLPDGARMAAEVASFFASCTAYDMMLMYTIELFPTSVRNSAVGLVRQAVALGGVVAPVLVALGRETTSYWSSSFGVFGLAVGCLGLLVTCLPETRGRRLSDTMEEEEAAVLSSSGASDMDNNGELV</sequence>
<evidence type="ECO:0000256" key="9">
    <source>
        <dbReference type="SAM" id="Phobius"/>
    </source>
</evidence>
<feature type="domain" description="Major facilitator superfamily (MFS) profile" evidence="10">
    <location>
        <begin position="196"/>
        <end position="671"/>
    </location>
</feature>
<dbReference type="Gene3D" id="1.20.1250.20">
    <property type="entry name" value="MFS general substrate transporter like domains"/>
    <property type="match status" value="1"/>
</dbReference>
<reference evidence="11" key="2">
    <citation type="submission" date="2015-06" db="UniProtKB">
        <authorList>
            <consortium name="EnsemblPlants"/>
        </authorList>
    </citation>
    <scope>IDENTIFICATION</scope>
</reference>
<comment type="similarity">
    <text evidence="8">Belongs to the major facilitator superfamily. Phosphate:H(+) symporter (TC 2.A.1.9) family.</text>
</comment>
<dbReference type="SUPFAM" id="SSF103473">
    <property type="entry name" value="MFS general substrate transporter"/>
    <property type="match status" value="1"/>
</dbReference>
<accession>A0A0E0MVP7</accession>
<feature type="transmembrane region" description="Helical" evidence="9">
    <location>
        <begin position="645"/>
        <end position="667"/>
    </location>
</feature>
<dbReference type="EnsemblPlants" id="ORUFI01G15340.1">
    <property type="protein sequence ID" value="ORUFI01G15340.1"/>
    <property type="gene ID" value="ORUFI01G15340"/>
</dbReference>
<evidence type="ECO:0000256" key="4">
    <source>
        <dbReference type="ARBA" id="ARBA00022847"/>
    </source>
</evidence>
<dbReference type="InterPro" id="IPR005828">
    <property type="entry name" value="MFS_sugar_transport-like"/>
</dbReference>
<evidence type="ECO:0000313" key="11">
    <source>
        <dbReference type="EnsemblPlants" id="ORUFI01G15340.1"/>
    </source>
</evidence>
<reference evidence="12" key="1">
    <citation type="submission" date="2013-06" db="EMBL/GenBank/DDBJ databases">
        <authorList>
            <person name="Zhao Q."/>
        </authorList>
    </citation>
    <scope>NUCLEOTIDE SEQUENCE</scope>
    <source>
        <strain evidence="12">cv. W1943</strain>
    </source>
</reference>
<feature type="transmembrane region" description="Helical" evidence="9">
    <location>
        <begin position="317"/>
        <end position="334"/>
    </location>
</feature>
<evidence type="ECO:0000313" key="12">
    <source>
        <dbReference type="Proteomes" id="UP000008022"/>
    </source>
</evidence>
<dbReference type="GO" id="GO:0016020">
    <property type="term" value="C:membrane"/>
    <property type="evidence" value="ECO:0007669"/>
    <property type="project" value="UniProtKB-SubCell"/>
</dbReference>
<dbReference type="GO" id="GO:0006817">
    <property type="term" value="P:phosphate ion transport"/>
    <property type="evidence" value="ECO:0007669"/>
    <property type="project" value="UniProtKB-KW"/>
</dbReference>
<feature type="transmembrane region" description="Helical" evidence="9">
    <location>
        <begin position="618"/>
        <end position="639"/>
    </location>
</feature>
<evidence type="ECO:0000256" key="1">
    <source>
        <dbReference type="ARBA" id="ARBA00004141"/>
    </source>
</evidence>
<feature type="transmembrane region" description="Helical" evidence="9">
    <location>
        <begin position="584"/>
        <end position="606"/>
    </location>
</feature>
<dbReference type="Gramene" id="ORUFI01G15340.1">
    <property type="protein sequence ID" value="ORUFI01G15340.1"/>
    <property type="gene ID" value="ORUFI01G15340"/>
</dbReference>
<evidence type="ECO:0000256" key="3">
    <source>
        <dbReference type="ARBA" id="ARBA00022692"/>
    </source>
</evidence>
<dbReference type="PROSITE" id="PS50850">
    <property type="entry name" value="MFS"/>
    <property type="match status" value="1"/>
</dbReference>
<keyword evidence="6 9" id="KW-0472">Membrane</keyword>
<evidence type="ECO:0000256" key="7">
    <source>
        <dbReference type="ARBA" id="ARBA00032043"/>
    </source>
</evidence>
<keyword evidence="4" id="KW-0769">Symport</keyword>
<feature type="transmembrane region" description="Helical" evidence="9">
    <location>
        <begin position="496"/>
        <end position="513"/>
    </location>
</feature>
<feature type="transmembrane region" description="Helical" evidence="9">
    <location>
        <begin position="525"/>
        <end position="545"/>
    </location>
</feature>
<comment type="subcellular location">
    <subcellularLocation>
        <location evidence="1">Membrane</location>
        <topology evidence="1">Multi-pass membrane protein</topology>
    </subcellularLocation>
</comment>
<protein>
    <recommendedName>
        <fullName evidence="7">H(+)/Pi cotransporter</fullName>
    </recommendedName>
</protein>
<evidence type="ECO:0000256" key="5">
    <source>
        <dbReference type="ARBA" id="ARBA00022989"/>
    </source>
</evidence>
<keyword evidence="3 9" id="KW-0812">Transmembrane</keyword>
<dbReference type="eggNOG" id="KOG0255">
    <property type="taxonomic scope" value="Eukaryota"/>
</dbReference>
<feature type="transmembrane region" description="Helical" evidence="9">
    <location>
        <begin position="374"/>
        <end position="393"/>
    </location>
</feature>
<dbReference type="OMA" id="WTSIPTI"/>
<keyword evidence="2" id="KW-0813">Transport</keyword>
<dbReference type="AlphaFoldDB" id="A0A0E0MVP7"/>
<dbReference type="HOGENOM" id="CLU_001265_33_5_1"/>
<dbReference type="InterPro" id="IPR036259">
    <property type="entry name" value="MFS_trans_sf"/>
</dbReference>
<dbReference type="Pfam" id="PF00083">
    <property type="entry name" value="Sugar_tr"/>
    <property type="match status" value="1"/>
</dbReference>
<dbReference type="PANTHER" id="PTHR24064">
    <property type="entry name" value="SOLUTE CARRIER FAMILY 22 MEMBER"/>
    <property type="match status" value="1"/>
</dbReference>
<keyword evidence="12" id="KW-1185">Reference proteome</keyword>
<evidence type="ECO:0000256" key="6">
    <source>
        <dbReference type="ARBA" id="ARBA00023136"/>
    </source>
</evidence>